<evidence type="ECO:0008006" key="4">
    <source>
        <dbReference type="Google" id="ProtNLM"/>
    </source>
</evidence>
<gene>
    <name evidence="2" type="ORF">ACERZ8_09035</name>
</gene>
<feature type="region of interest" description="Disordered" evidence="1">
    <location>
        <begin position="54"/>
        <end position="73"/>
    </location>
</feature>
<evidence type="ECO:0000256" key="1">
    <source>
        <dbReference type="SAM" id="MobiDB-lite"/>
    </source>
</evidence>
<evidence type="ECO:0000313" key="3">
    <source>
        <dbReference type="Proteomes" id="UP001627408"/>
    </source>
</evidence>
<comment type="caution">
    <text evidence="2">The sequence shown here is derived from an EMBL/GenBank/DDBJ whole genome shotgun (WGS) entry which is preliminary data.</text>
</comment>
<organism evidence="2 3">
    <name type="scientific">Tateyamaria armeniaca</name>
    <dbReference type="NCBI Taxonomy" id="2518930"/>
    <lineage>
        <taxon>Bacteria</taxon>
        <taxon>Pseudomonadati</taxon>
        <taxon>Pseudomonadota</taxon>
        <taxon>Alphaproteobacteria</taxon>
        <taxon>Rhodobacterales</taxon>
        <taxon>Roseobacteraceae</taxon>
        <taxon>Tateyamaria</taxon>
    </lineage>
</organism>
<dbReference type="RefSeq" id="WP_407591884.1">
    <property type="nucleotide sequence ID" value="NZ_JBHDIY010000002.1"/>
</dbReference>
<dbReference type="Proteomes" id="UP001627408">
    <property type="component" value="Unassembled WGS sequence"/>
</dbReference>
<name>A0ABW8USA8_9RHOB</name>
<accession>A0ABW8USA8</accession>
<dbReference type="EMBL" id="JBHDIY010000002">
    <property type="protein sequence ID" value="MFL4470003.1"/>
    <property type="molecule type" value="Genomic_DNA"/>
</dbReference>
<reference evidence="2 3" key="1">
    <citation type="submission" date="2024-08" db="EMBL/GenBank/DDBJ databases">
        <title>Tateyamaria sp. nov., isolated from marine algae.</title>
        <authorList>
            <person name="Choi B.J."/>
            <person name="Kim J.M."/>
            <person name="Lee J.K."/>
            <person name="Choi D.G."/>
            <person name="Bayburt H."/>
            <person name="Baek J.H."/>
            <person name="Han D.M."/>
            <person name="Jeon C.O."/>
        </authorList>
    </citation>
    <scope>NUCLEOTIDE SEQUENCE [LARGE SCALE GENOMIC DNA]</scope>
    <source>
        <strain evidence="2 3">KMU-156</strain>
    </source>
</reference>
<proteinExistence type="predicted"/>
<keyword evidence="3" id="KW-1185">Reference proteome</keyword>
<protein>
    <recommendedName>
        <fullName evidence="4">Transcriptional regulator</fullName>
    </recommendedName>
</protein>
<evidence type="ECO:0000313" key="2">
    <source>
        <dbReference type="EMBL" id="MFL4470003.1"/>
    </source>
</evidence>
<sequence>MKHVPKPTTDEDLIQEFLNKGGEVKKGKTKPMPDGLGLSNNQWGNTLTKEEKAAKKAAEAAAETNKKAKKVEK</sequence>
<feature type="region of interest" description="Disordered" evidence="1">
    <location>
        <begin position="23"/>
        <end position="44"/>
    </location>
</feature>